<evidence type="ECO:0000256" key="1">
    <source>
        <dbReference type="ARBA" id="ARBA00022737"/>
    </source>
</evidence>
<dbReference type="SMART" id="SM00248">
    <property type="entry name" value="ANK"/>
    <property type="match status" value="2"/>
</dbReference>
<dbReference type="EnsemblMetazoa" id="HelroT176132">
    <property type="protein sequence ID" value="HelroP176132"/>
    <property type="gene ID" value="HelroG176132"/>
</dbReference>
<evidence type="ECO:0000256" key="4">
    <source>
        <dbReference type="SAM" id="MobiDB-lite"/>
    </source>
</evidence>
<evidence type="ECO:0000256" key="2">
    <source>
        <dbReference type="ARBA" id="ARBA00023043"/>
    </source>
</evidence>
<dbReference type="GO" id="GO:0005737">
    <property type="term" value="C:cytoplasm"/>
    <property type="evidence" value="ECO:0000318"/>
    <property type="project" value="GO_Central"/>
</dbReference>
<dbReference type="OrthoDB" id="7464126at2759"/>
<dbReference type="Gene3D" id="1.25.40.20">
    <property type="entry name" value="Ankyrin repeat-containing domain"/>
    <property type="match status" value="1"/>
</dbReference>
<dbReference type="eggNOG" id="KOG4177">
    <property type="taxonomic scope" value="Eukaryota"/>
</dbReference>
<dbReference type="PROSITE" id="PS50297">
    <property type="entry name" value="ANK_REP_REGION"/>
    <property type="match status" value="1"/>
</dbReference>
<feature type="region of interest" description="Disordered" evidence="4">
    <location>
        <begin position="118"/>
        <end position="144"/>
    </location>
</feature>
<sequence>MATLERKQMILTTYMTVLAMENGMKMATASMSLLKPNLVQACFHGDADEVRSLLYKKEDVNYQDIEKRTPLHAAAFCGEAEICKLLLLNGARINSKDSKWLTPLHRACFTKSDVKNLSDKNLPDKKNSEQNLSRQNSPNKNFQEQKPPAKLFCILYKIGICYNLHGSSMK</sequence>
<dbReference type="PROSITE" id="PS50088">
    <property type="entry name" value="ANK_REPEAT"/>
    <property type="match status" value="1"/>
</dbReference>
<dbReference type="RefSeq" id="XP_009021706.1">
    <property type="nucleotide sequence ID" value="XM_009023458.1"/>
</dbReference>
<dbReference type="EMBL" id="KB096983">
    <property type="protein sequence ID" value="ESO00272.1"/>
    <property type="molecule type" value="Genomic_DNA"/>
</dbReference>
<dbReference type="KEGG" id="hro:HELRODRAFT_176132"/>
<keyword evidence="1" id="KW-0677">Repeat</keyword>
<protein>
    <submittedName>
        <fullName evidence="5 6">Uncharacterized protein</fullName>
    </submittedName>
</protein>
<keyword evidence="7" id="KW-1185">Reference proteome</keyword>
<dbReference type="GO" id="GO:0005634">
    <property type="term" value="C:nucleus"/>
    <property type="evidence" value="ECO:0000318"/>
    <property type="project" value="GO_Central"/>
</dbReference>
<dbReference type="PANTHER" id="PTHR24171">
    <property type="entry name" value="ANKYRIN REPEAT DOMAIN-CONTAINING PROTEIN 39-RELATED"/>
    <property type="match status" value="1"/>
</dbReference>
<reference evidence="7" key="1">
    <citation type="submission" date="2012-12" db="EMBL/GenBank/DDBJ databases">
        <authorList>
            <person name="Hellsten U."/>
            <person name="Grimwood J."/>
            <person name="Chapman J.A."/>
            <person name="Shapiro H."/>
            <person name="Aerts A."/>
            <person name="Otillar R.P."/>
            <person name="Terry A.Y."/>
            <person name="Boore J.L."/>
            <person name="Simakov O."/>
            <person name="Marletaz F."/>
            <person name="Cho S.-J."/>
            <person name="Edsinger-Gonzales E."/>
            <person name="Havlak P."/>
            <person name="Kuo D.-H."/>
            <person name="Larsson T."/>
            <person name="Lv J."/>
            <person name="Arendt D."/>
            <person name="Savage R."/>
            <person name="Osoegawa K."/>
            <person name="de Jong P."/>
            <person name="Lindberg D.R."/>
            <person name="Seaver E.C."/>
            <person name="Weisblat D.A."/>
            <person name="Putnam N.H."/>
            <person name="Grigoriev I.V."/>
            <person name="Rokhsar D.S."/>
        </authorList>
    </citation>
    <scope>NUCLEOTIDE SEQUENCE</scope>
</reference>
<dbReference type="Proteomes" id="UP000015101">
    <property type="component" value="Unassembled WGS sequence"/>
</dbReference>
<gene>
    <name evidence="6" type="primary">20205717</name>
    <name evidence="5" type="ORF">HELRODRAFT_176132</name>
</gene>
<dbReference type="Pfam" id="PF12796">
    <property type="entry name" value="Ank_2"/>
    <property type="match status" value="1"/>
</dbReference>
<dbReference type="AlphaFoldDB" id="T1FA68"/>
<dbReference type="InParanoid" id="T1FA68"/>
<dbReference type="CTD" id="20205717"/>
<accession>T1FA68</accession>
<proteinExistence type="predicted"/>
<keyword evidence="2 3" id="KW-0040">ANK repeat</keyword>
<dbReference type="HOGENOM" id="CLU_1572343_0_0_1"/>
<dbReference type="EMBL" id="AMQM01005556">
    <property type="status" value="NOT_ANNOTATED_CDS"/>
    <property type="molecule type" value="Genomic_DNA"/>
</dbReference>
<dbReference type="GeneID" id="20205717"/>
<dbReference type="InterPro" id="IPR036770">
    <property type="entry name" value="Ankyrin_rpt-contain_sf"/>
</dbReference>
<feature type="compositionally biased region" description="Basic and acidic residues" evidence="4">
    <location>
        <begin position="118"/>
        <end position="128"/>
    </location>
</feature>
<evidence type="ECO:0000256" key="3">
    <source>
        <dbReference type="PROSITE-ProRule" id="PRU00023"/>
    </source>
</evidence>
<feature type="compositionally biased region" description="Polar residues" evidence="4">
    <location>
        <begin position="129"/>
        <end position="144"/>
    </location>
</feature>
<feature type="repeat" description="ANK" evidence="3">
    <location>
        <begin position="66"/>
        <end position="98"/>
    </location>
</feature>
<dbReference type="STRING" id="6412.T1FA68"/>
<evidence type="ECO:0000313" key="7">
    <source>
        <dbReference type="Proteomes" id="UP000015101"/>
    </source>
</evidence>
<evidence type="ECO:0000313" key="6">
    <source>
        <dbReference type="EnsemblMetazoa" id="HelroP176132"/>
    </source>
</evidence>
<dbReference type="SUPFAM" id="SSF48403">
    <property type="entry name" value="Ankyrin repeat"/>
    <property type="match status" value="1"/>
</dbReference>
<dbReference type="InterPro" id="IPR002110">
    <property type="entry name" value="Ankyrin_rpt"/>
</dbReference>
<reference evidence="5 7" key="2">
    <citation type="journal article" date="2013" name="Nature">
        <title>Insights into bilaterian evolution from three spiralian genomes.</title>
        <authorList>
            <person name="Simakov O."/>
            <person name="Marletaz F."/>
            <person name="Cho S.J."/>
            <person name="Edsinger-Gonzales E."/>
            <person name="Havlak P."/>
            <person name="Hellsten U."/>
            <person name="Kuo D.H."/>
            <person name="Larsson T."/>
            <person name="Lv J."/>
            <person name="Arendt D."/>
            <person name="Savage R."/>
            <person name="Osoegawa K."/>
            <person name="de Jong P."/>
            <person name="Grimwood J."/>
            <person name="Chapman J.A."/>
            <person name="Shapiro H."/>
            <person name="Aerts A."/>
            <person name="Otillar R.P."/>
            <person name="Terry A.Y."/>
            <person name="Boore J.L."/>
            <person name="Grigoriev I.V."/>
            <person name="Lindberg D.R."/>
            <person name="Seaver E.C."/>
            <person name="Weisblat D.A."/>
            <person name="Putnam N.H."/>
            <person name="Rokhsar D.S."/>
        </authorList>
    </citation>
    <scope>NUCLEOTIDE SEQUENCE</scope>
</reference>
<evidence type="ECO:0000313" key="5">
    <source>
        <dbReference type="EMBL" id="ESO00272.1"/>
    </source>
</evidence>
<name>T1FA68_HELRO</name>
<organism evidence="6 7">
    <name type="scientific">Helobdella robusta</name>
    <name type="common">Californian leech</name>
    <dbReference type="NCBI Taxonomy" id="6412"/>
    <lineage>
        <taxon>Eukaryota</taxon>
        <taxon>Metazoa</taxon>
        <taxon>Spiralia</taxon>
        <taxon>Lophotrochozoa</taxon>
        <taxon>Annelida</taxon>
        <taxon>Clitellata</taxon>
        <taxon>Hirudinea</taxon>
        <taxon>Rhynchobdellida</taxon>
        <taxon>Glossiphoniidae</taxon>
        <taxon>Helobdella</taxon>
    </lineage>
</organism>
<reference evidence="6" key="3">
    <citation type="submission" date="2015-06" db="UniProtKB">
        <authorList>
            <consortium name="EnsemblMetazoa"/>
        </authorList>
    </citation>
    <scope>IDENTIFICATION</scope>
</reference>